<dbReference type="PANTHER" id="PTHR23240:SF8">
    <property type="entry name" value="PROTEIN ARTEMIS"/>
    <property type="match status" value="1"/>
</dbReference>
<keyword evidence="1" id="KW-0540">Nuclease</keyword>
<evidence type="ECO:0000313" key="4">
    <source>
        <dbReference type="EMBL" id="KPJ17170.1"/>
    </source>
</evidence>
<organism evidence="4 5">
    <name type="scientific">Papilio machaon</name>
    <name type="common">Old World swallowtail butterfly</name>
    <dbReference type="NCBI Taxonomy" id="76193"/>
    <lineage>
        <taxon>Eukaryota</taxon>
        <taxon>Metazoa</taxon>
        <taxon>Ecdysozoa</taxon>
        <taxon>Arthropoda</taxon>
        <taxon>Hexapoda</taxon>
        <taxon>Insecta</taxon>
        <taxon>Pterygota</taxon>
        <taxon>Neoptera</taxon>
        <taxon>Endopterygota</taxon>
        <taxon>Lepidoptera</taxon>
        <taxon>Glossata</taxon>
        <taxon>Ditrysia</taxon>
        <taxon>Papilionoidea</taxon>
        <taxon>Papilionidae</taxon>
        <taxon>Papilioninae</taxon>
        <taxon>Papilio</taxon>
    </lineage>
</organism>
<gene>
    <name evidence="4" type="ORF">RR48_01136</name>
</gene>
<dbReference type="GO" id="GO:0000723">
    <property type="term" value="P:telomere maintenance"/>
    <property type="evidence" value="ECO:0007669"/>
    <property type="project" value="TreeGrafter"/>
</dbReference>
<dbReference type="Proteomes" id="UP000053240">
    <property type="component" value="Unassembled WGS sequence"/>
</dbReference>
<dbReference type="Gene3D" id="3.60.15.10">
    <property type="entry name" value="Ribonuclease Z/Hydroxyacylglutathione hydrolase-like"/>
    <property type="match status" value="1"/>
</dbReference>
<sequence length="748" mass="86933">MKKCPSSFDKTIEEIPGIAVDNFEGQHLNSRAFFLSHYHMDHVQGLDSPQLANHLRETNTFIYTSEITASIINHEMECSDILKYVKPLGRASPLPFPHFSRIGKGGVVCLLERIRTERERCLCASPPGAIIDSQYTINDISKYGKLHKNNEPINIDAMYLDTTFFDEKYKDFSKRTDTADAVIHEIDKWLKIDKRNAISIFMYANYTFEFLLNKIYERLKMKVYVNEFKWDFYSKIQHLVPSVTNDADESKIHLCRNKFEYKNHNSCLPYDCGNRNYFHIHLTAQKWDDYNLDESPIVRRSSTSLDAYCQAQTKKYVEKVPPSKYSNPNFVRDRLKNIIVKPFINETWQNRFDKPFHPAWMDYCDPYHCNDYHKTACGLNRKRMRFKWFQSGCHIALNNLCAAFRGNLKYDMIEAKYCIHYTIFLRSGCPASCNDDEINPVCAVSSIDNHVVLFKNICALDTANCRQGVFQEYDMIEAKYCIHYTIFLRSGCPASCNDDEINPVCAVSSIDNHVVLFKNTCALDTANCRQGVFQALINNVLGPTPSVRERIAILKSKLLNDGHAAHPSIYGYYGDTSDDYENRNFLIEPITRKKKYKNYKVKTNTTPISNVTRKTNSLAKRQGLRPFLKSEANTKKKDKLFLNPMDIFYRRVIGEQFKDESWKWALCQDIITPYLTGVKKRPMEMSKIGLKDAAPERMFHLLSINMSEYAKEDVFALMYQISKVQIRLYQWDVMPIRVLINLLVKGRV</sequence>
<dbReference type="GO" id="GO:0035312">
    <property type="term" value="F:5'-3' DNA exonuclease activity"/>
    <property type="evidence" value="ECO:0007669"/>
    <property type="project" value="TreeGrafter"/>
</dbReference>
<protein>
    <submittedName>
        <fullName evidence="4">Protein artemis</fullName>
    </submittedName>
</protein>
<dbReference type="InParanoid" id="A0A0N1PGZ1"/>
<dbReference type="SUPFAM" id="SSF56281">
    <property type="entry name" value="Metallo-hydrolase/oxidoreductase"/>
    <property type="match status" value="1"/>
</dbReference>
<dbReference type="GO" id="GO:0003684">
    <property type="term" value="F:damaged DNA binding"/>
    <property type="evidence" value="ECO:0007669"/>
    <property type="project" value="TreeGrafter"/>
</dbReference>
<keyword evidence="3" id="KW-0269">Exonuclease</keyword>
<dbReference type="InterPro" id="IPR036866">
    <property type="entry name" value="RibonucZ/Hydroxyglut_hydro"/>
</dbReference>
<keyword evidence="5" id="KW-1185">Reference proteome</keyword>
<dbReference type="GO" id="GO:0006303">
    <property type="term" value="P:double-strand break repair via nonhomologous end joining"/>
    <property type="evidence" value="ECO:0007669"/>
    <property type="project" value="TreeGrafter"/>
</dbReference>
<proteinExistence type="predicted"/>
<reference evidence="4 5" key="1">
    <citation type="journal article" date="2015" name="Nat. Commun.">
        <title>Outbred genome sequencing and CRISPR/Cas9 gene editing in butterflies.</title>
        <authorList>
            <person name="Li X."/>
            <person name="Fan D."/>
            <person name="Zhang W."/>
            <person name="Liu G."/>
            <person name="Zhang L."/>
            <person name="Zhao L."/>
            <person name="Fang X."/>
            <person name="Chen L."/>
            <person name="Dong Y."/>
            <person name="Chen Y."/>
            <person name="Ding Y."/>
            <person name="Zhao R."/>
            <person name="Feng M."/>
            <person name="Zhu Y."/>
            <person name="Feng Y."/>
            <person name="Jiang X."/>
            <person name="Zhu D."/>
            <person name="Xiang H."/>
            <person name="Feng X."/>
            <person name="Li S."/>
            <person name="Wang J."/>
            <person name="Zhang G."/>
            <person name="Kronforst M.R."/>
            <person name="Wang W."/>
        </authorList>
    </citation>
    <scope>NUCLEOTIDE SEQUENCE [LARGE SCALE GENOMIC DNA]</scope>
    <source>
        <strain evidence="4">Ya'a_city_454_Pm</strain>
        <tissue evidence="4">Whole body</tissue>
    </source>
</reference>
<keyword evidence="2" id="KW-0378">Hydrolase</keyword>
<dbReference type="STRING" id="76193.A0A0N1PGZ1"/>
<name>A0A0N1PGZ1_PAPMA</name>
<evidence type="ECO:0000256" key="3">
    <source>
        <dbReference type="ARBA" id="ARBA00022839"/>
    </source>
</evidence>
<evidence type="ECO:0000313" key="5">
    <source>
        <dbReference type="Proteomes" id="UP000053240"/>
    </source>
</evidence>
<evidence type="ECO:0000256" key="2">
    <source>
        <dbReference type="ARBA" id="ARBA00022801"/>
    </source>
</evidence>
<evidence type="ECO:0000256" key="1">
    <source>
        <dbReference type="ARBA" id="ARBA00022722"/>
    </source>
</evidence>
<dbReference type="GO" id="GO:0036297">
    <property type="term" value="P:interstrand cross-link repair"/>
    <property type="evidence" value="ECO:0007669"/>
    <property type="project" value="TreeGrafter"/>
</dbReference>
<dbReference type="AlphaFoldDB" id="A0A0N1PGZ1"/>
<dbReference type="PANTHER" id="PTHR23240">
    <property type="entry name" value="DNA CROSS-LINK REPAIR PROTEIN PSO2/SNM1-RELATED"/>
    <property type="match status" value="1"/>
</dbReference>
<dbReference type="EMBL" id="KQ460203">
    <property type="protein sequence ID" value="KPJ17170.1"/>
    <property type="molecule type" value="Genomic_DNA"/>
</dbReference>
<accession>A0A0N1PGZ1</accession>